<accession>A0A161TTR3</accession>
<evidence type="ECO:0000313" key="1">
    <source>
        <dbReference type="EMBL" id="KZD62965.1"/>
    </source>
</evidence>
<proteinExistence type="predicted"/>
<dbReference type="Proteomes" id="UP000076482">
    <property type="component" value="Unassembled WGS sequence"/>
</dbReference>
<comment type="caution">
    <text evidence="1">The sequence shown here is derived from an EMBL/GenBank/DDBJ whole genome shotgun (WGS) entry which is preliminary data.</text>
</comment>
<gene>
    <name evidence="1" type="ORF">B4088_3425</name>
</gene>
<reference evidence="1 2" key="1">
    <citation type="submission" date="2015-09" db="EMBL/GenBank/DDBJ databases">
        <title>Bacillus cereus food isolates.</title>
        <authorList>
            <person name="Boekhorst J."/>
        </authorList>
    </citation>
    <scope>NUCLEOTIDE SEQUENCE [LARGE SCALE GENOMIC DNA]</scope>
    <source>
        <strain evidence="1 2">B4088</strain>
    </source>
</reference>
<evidence type="ECO:0008006" key="3">
    <source>
        <dbReference type="Google" id="ProtNLM"/>
    </source>
</evidence>
<dbReference type="PATRIC" id="fig|1396.535.peg.3388"/>
<organism evidence="1 2">
    <name type="scientific">Bacillus cereus</name>
    <dbReference type="NCBI Taxonomy" id="1396"/>
    <lineage>
        <taxon>Bacteria</taxon>
        <taxon>Bacillati</taxon>
        <taxon>Bacillota</taxon>
        <taxon>Bacilli</taxon>
        <taxon>Bacillales</taxon>
        <taxon>Bacillaceae</taxon>
        <taxon>Bacillus</taxon>
        <taxon>Bacillus cereus group</taxon>
    </lineage>
</organism>
<dbReference type="AlphaFoldDB" id="A0A161TTR3"/>
<dbReference type="RefSeq" id="WP_063261702.1">
    <property type="nucleotide sequence ID" value="NZ_LJKE01000059.1"/>
</dbReference>
<evidence type="ECO:0000313" key="2">
    <source>
        <dbReference type="Proteomes" id="UP000076482"/>
    </source>
</evidence>
<protein>
    <recommendedName>
        <fullName evidence="3">Hydrolase</fullName>
    </recommendedName>
</protein>
<dbReference type="EMBL" id="LJKE01000059">
    <property type="protein sequence ID" value="KZD62965.1"/>
    <property type="molecule type" value="Genomic_DNA"/>
</dbReference>
<sequence length="212" mass="24922">MGSRIMHAIIANRIAEKLCIQDKTSFILGGVAPDAVHSTKEKGASHFYAGTTKNYTRRIDFNSFFQKYKVHMDSPFFLGYYTHLIADDNWLSGFFLPWLKNRIENDETIAPMYYNDFKLLNAKLLHHYDKEQQLFSLLNQEVHIMDIEEVSKENVLAFRKYLFEDMLYPEQHLHEDLQVFTFNQIVGYIETVIEKGVFYINQLSNEKSPSNM</sequence>
<name>A0A161TTR3_BACCE</name>